<accession>A7VUQ2</accession>
<protein>
    <submittedName>
        <fullName evidence="1">Uncharacterized protein</fullName>
    </submittedName>
</protein>
<name>A7VUQ2_9FIRM</name>
<gene>
    <name evidence="1" type="ORF">CLOLEP_02300</name>
</gene>
<dbReference type="EMBL" id="ABCB02000019">
    <property type="protein sequence ID" value="EDO60703.1"/>
    <property type="molecule type" value="Genomic_DNA"/>
</dbReference>
<reference evidence="1 2" key="2">
    <citation type="submission" date="2007-08" db="EMBL/GenBank/DDBJ databases">
        <authorList>
            <person name="Fulton L."/>
            <person name="Clifton S."/>
            <person name="Fulton B."/>
            <person name="Xu J."/>
            <person name="Minx P."/>
            <person name="Pepin K.H."/>
            <person name="Johnson M."/>
            <person name="Thiruvilangam P."/>
            <person name="Bhonagiri V."/>
            <person name="Nash W.E."/>
            <person name="Wang C."/>
            <person name="Mardis E.R."/>
            <person name="Wilson R.K."/>
        </authorList>
    </citation>
    <scope>NUCLEOTIDE SEQUENCE [LARGE SCALE GENOMIC DNA]</scope>
    <source>
        <strain evidence="1 2">DSM 753</strain>
    </source>
</reference>
<comment type="caution">
    <text evidence="1">The sequence shown here is derived from an EMBL/GenBank/DDBJ whole genome shotgun (WGS) entry which is preliminary data.</text>
</comment>
<organism evidence="1 2">
    <name type="scientific">[Clostridium] leptum DSM 753</name>
    <dbReference type="NCBI Taxonomy" id="428125"/>
    <lineage>
        <taxon>Bacteria</taxon>
        <taxon>Bacillati</taxon>
        <taxon>Bacillota</taxon>
        <taxon>Clostridia</taxon>
        <taxon>Eubacteriales</taxon>
        <taxon>Oscillospiraceae</taxon>
        <taxon>Oscillospiraceae incertae sedis</taxon>
    </lineage>
</organism>
<evidence type="ECO:0000313" key="2">
    <source>
        <dbReference type="Proteomes" id="UP000003490"/>
    </source>
</evidence>
<sequence>MFISAHSPWCVGGKLMRRSKNCAARIRRQRQSEK</sequence>
<dbReference type="Proteomes" id="UP000003490">
    <property type="component" value="Unassembled WGS sequence"/>
</dbReference>
<evidence type="ECO:0000313" key="1">
    <source>
        <dbReference type="EMBL" id="EDO60703.1"/>
    </source>
</evidence>
<reference evidence="1 2" key="1">
    <citation type="submission" date="2007-08" db="EMBL/GenBank/DDBJ databases">
        <title>Draft genome sequence of Clostridium leptum (DSM 753).</title>
        <authorList>
            <person name="Sudarsanam P."/>
            <person name="Ley R."/>
            <person name="Guruge J."/>
            <person name="Turnbaugh P.J."/>
            <person name="Mahowald M."/>
            <person name="Liep D."/>
            <person name="Gordon J."/>
        </authorList>
    </citation>
    <scope>NUCLEOTIDE SEQUENCE [LARGE SCALE GENOMIC DNA]</scope>
    <source>
        <strain evidence="1 2">DSM 753</strain>
    </source>
</reference>
<dbReference type="AlphaFoldDB" id="A7VUQ2"/>
<proteinExistence type="predicted"/>
<dbReference type="HOGENOM" id="CLU_3373050_0_0_9"/>